<dbReference type="EMBL" id="FORX01000004">
    <property type="protein sequence ID" value="SFJ58837.1"/>
    <property type="molecule type" value="Genomic_DNA"/>
</dbReference>
<gene>
    <name evidence="1" type="ORF">SAMN04488082_104185</name>
</gene>
<dbReference type="InterPro" id="IPR036869">
    <property type="entry name" value="J_dom_sf"/>
</dbReference>
<dbReference type="Gene3D" id="1.10.287.110">
    <property type="entry name" value="DnaJ domain"/>
    <property type="match status" value="1"/>
</dbReference>
<keyword evidence="2" id="KW-1185">Reference proteome</keyword>
<evidence type="ECO:0000313" key="2">
    <source>
        <dbReference type="Proteomes" id="UP000198635"/>
    </source>
</evidence>
<accession>A0A1I3SN61</accession>
<evidence type="ECO:0000313" key="1">
    <source>
        <dbReference type="EMBL" id="SFJ58837.1"/>
    </source>
</evidence>
<organism evidence="1 2">
    <name type="scientific">Desulfomicrobium apsheronum</name>
    <dbReference type="NCBI Taxonomy" id="52560"/>
    <lineage>
        <taxon>Bacteria</taxon>
        <taxon>Pseudomonadati</taxon>
        <taxon>Thermodesulfobacteriota</taxon>
        <taxon>Desulfovibrionia</taxon>
        <taxon>Desulfovibrionales</taxon>
        <taxon>Desulfomicrobiaceae</taxon>
        <taxon>Desulfomicrobium</taxon>
    </lineage>
</organism>
<reference evidence="2" key="1">
    <citation type="submission" date="2016-10" db="EMBL/GenBank/DDBJ databases">
        <authorList>
            <person name="Varghese N."/>
            <person name="Submissions S."/>
        </authorList>
    </citation>
    <scope>NUCLEOTIDE SEQUENCE [LARGE SCALE GENOMIC DNA]</scope>
    <source>
        <strain evidence="2">DSM 5918</strain>
    </source>
</reference>
<dbReference type="Proteomes" id="UP000198635">
    <property type="component" value="Unassembled WGS sequence"/>
</dbReference>
<name>A0A1I3SN61_9BACT</name>
<dbReference type="AlphaFoldDB" id="A0A1I3SN61"/>
<dbReference type="OrthoDB" id="9775658at2"/>
<protein>
    <recommendedName>
        <fullName evidence="3">J domain-containing protein</fullName>
    </recommendedName>
</protein>
<dbReference type="SUPFAM" id="SSF46565">
    <property type="entry name" value="Chaperone J-domain"/>
    <property type="match status" value="1"/>
</dbReference>
<evidence type="ECO:0008006" key="3">
    <source>
        <dbReference type="Google" id="ProtNLM"/>
    </source>
</evidence>
<sequence length="324" mass="37672">MYVAVLGEGRPLRFELRRSVPLDGGFGFETLASLGEDPGRMVRFDRFGISYAEELLEALAHMDLDMDELDEAFAPFAPQDFRDRAGRSRTWTRTVLTRTQEDAIRALHPFDRRRMAFMRSGEINLNRIDEVSPKLFLSLMGKSRDEIEQLFLRLERSLPMEEVRGYVHAVFNLQRHFTSPAARTMPEALDPTGLDEAFMHEFCALWDDADFAFGLGTGARTYLRRYACLHFDFDFAASAGFERIFHDFMNDFRRPRPRPRTVAPERVRELFGMDMAEIRSMTRREFARIFRKKAMSMHPDKGGDHDAFVELLETYKRIVSSKPE</sequence>
<dbReference type="RefSeq" id="WP_092373290.1">
    <property type="nucleotide sequence ID" value="NZ_FORX01000004.1"/>
</dbReference>
<proteinExistence type="predicted"/>
<dbReference type="STRING" id="52560.SAMN04488082_104185"/>